<dbReference type="InterPro" id="IPR010314">
    <property type="entry name" value="E3_Ub_ligase_DUF913"/>
</dbReference>
<dbReference type="Proteomes" id="UP000272942">
    <property type="component" value="Unassembled WGS sequence"/>
</dbReference>
<evidence type="ECO:0000313" key="5">
    <source>
        <dbReference type="Proteomes" id="UP000272942"/>
    </source>
</evidence>
<dbReference type="OrthoDB" id="423283at2759"/>
<dbReference type="SUPFAM" id="SSF48371">
    <property type="entry name" value="ARM repeat"/>
    <property type="match status" value="1"/>
</dbReference>
<feature type="compositionally biased region" description="Polar residues" evidence="1">
    <location>
        <begin position="223"/>
        <end position="240"/>
    </location>
</feature>
<dbReference type="EMBL" id="UZAN01054693">
    <property type="protein sequence ID" value="VDP90542.1"/>
    <property type="molecule type" value="Genomic_DNA"/>
</dbReference>
<dbReference type="Pfam" id="PF06025">
    <property type="entry name" value="DUF913"/>
    <property type="match status" value="1"/>
</dbReference>
<name>A0A3P8GNB5_9TREM</name>
<organism evidence="4 5">
    <name type="scientific">Echinostoma caproni</name>
    <dbReference type="NCBI Taxonomy" id="27848"/>
    <lineage>
        <taxon>Eukaryota</taxon>
        <taxon>Metazoa</taxon>
        <taxon>Spiralia</taxon>
        <taxon>Lophotrochozoa</taxon>
        <taxon>Platyhelminthes</taxon>
        <taxon>Trematoda</taxon>
        <taxon>Digenea</taxon>
        <taxon>Plagiorchiida</taxon>
        <taxon>Echinostomata</taxon>
        <taxon>Echinostomatoidea</taxon>
        <taxon>Echinostomatidae</taxon>
        <taxon>Echinostoma</taxon>
    </lineage>
</organism>
<evidence type="ECO:0000256" key="1">
    <source>
        <dbReference type="SAM" id="MobiDB-lite"/>
    </source>
</evidence>
<reference evidence="4 5" key="1">
    <citation type="submission" date="2018-11" db="EMBL/GenBank/DDBJ databases">
        <authorList>
            <consortium name="Pathogen Informatics"/>
        </authorList>
    </citation>
    <scope>NUCLEOTIDE SEQUENCE [LARGE SCALE GENOMIC DNA]</scope>
    <source>
        <strain evidence="4 5">Egypt</strain>
    </source>
</reference>
<dbReference type="AlphaFoldDB" id="A0A3P8GNB5"/>
<feature type="region of interest" description="Disordered" evidence="1">
    <location>
        <begin position="319"/>
        <end position="359"/>
    </location>
</feature>
<feature type="region of interest" description="Disordered" evidence="1">
    <location>
        <begin position="220"/>
        <end position="240"/>
    </location>
</feature>
<feature type="signal peptide" evidence="2">
    <location>
        <begin position="1"/>
        <end position="23"/>
    </location>
</feature>
<feature type="compositionally biased region" description="Low complexity" evidence="1">
    <location>
        <begin position="319"/>
        <end position="329"/>
    </location>
</feature>
<sequence>MNTQRSGLMKSMLSLLKRLCLDAEWSDVMQAAMDGEFPNILRRIFLNGPTHFTPHLALFAMEAITNYLYTYPSRISAMQDKQITTDILKAMTDQPLPQNRDFLVQLPGLFNTLALNSRGIEAIQSSGVLSQYLDTLVSPEYLPTMKTKRVRDFLSQISYNPTSGSGQSLSNSLTASQMSNAIQELLRSHNELKPTVFQSLVACIKRVVELGNMQPATLLPEPVSSSDVPDFSTQGDQKSSTHLLRPLETHNQPSGSGGSSHTVAAGCAARTTTHIGEVPNSTQDRGGVMLDDDVVMLSGGEDEDEDDENDIDDVTRATQTASTAATRQSGQNTGSRLLDSRSVSPTTSLNLKEGATPTGNKIQTILPDGTPIPPQMFLSDFMLNTCKFLEKLLPSALHVTEAMCRHFVSHGGLQVLCDLLQMPGLPYDFPVSAACASLCKIFEDLANSINLNDVIEPLFQCLESSLTKLSDLYNSHFRVKSILLIEYMAQEHTHLHELVVTASIICIMVQIIDHLKPELRPTLANKWISRSLLTTLGRLYLGVSWEAGILLTVLAGDKEITEEDLCPSKKSAMHSTCSRPGSSKPTDGDVKTALNAEPIPQFVEALHIYALLKPKKTHATHRIVHVTAFLINSVTELFTAWGRFFANRNQVSYRRRRMNLTSNEQIPSFTKYVALSQVSQVLTGILSWEVPTVVANHRASPRLLCAMRYAAVRMTNLLLHDPNHKGPQGGMLHAFFFQGGVQRYFGLFRELINLDLNNPDIREPLTEVLEEWLVCAGRISNTDHVSAELRRISDTDGSTVDVEKYVESIHQSMLFPLEQLCIRSDLQLT</sequence>
<accession>A0A3P8GNB5</accession>
<evidence type="ECO:0000313" key="4">
    <source>
        <dbReference type="EMBL" id="VDP90542.1"/>
    </source>
</evidence>
<proteinExistence type="predicted"/>
<dbReference type="InterPro" id="IPR011989">
    <property type="entry name" value="ARM-like"/>
</dbReference>
<feature type="chain" id="PRO_5018024976" description="DUF913 domain-containing protein" evidence="2">
    <location>
        <begin position="24"/>
        <end position="829"/>
    </location>
</feature>
<dbReference type="Gene3D" id="1.25.10.10">
    <property type="entry name" value="Leucine-rich Repeat Variant"/>
    <property type="match status" value="1"/>
</dbReference>
<evidence type="ECO:0000259" key="3">
    <source>
        <dbReference type="Pfam" id="PF06025"/>
    </source>
</evidence>
<feature type="compositionally biased region" description="Polar residues" evidence="1">
    <location>
        <begin position="330"/>
        <end position="350"/>
    </location>
</feature>
<dbReference type="InterPro" id="IPR016024">
    <property type="entry name" value="ARM-type_fold"/>
</dbReference>
<gene>
    <name evidence="4" type="ORF">ECPE_LOCUS13270</name>
</gene>
<feature type="domain" description="DUF913" evidence="3">
    <location>
        <begin position="4"/>
        <end position="428"/>
    </location>
</feature>
<keyword evidence="5" id="KW-1185">Reference proteome</keyword>
<keyword evidence="2" id="KW-0732">Signal</keyword>
<protein>
    <recommendedName>
        <fullName evidence="3">DUF913 domain-containing protein</fullName>
    </recommendedName>
</protein>
<evidence type="ECO:0000256" key="2">
    <source>
        <dbReference type="SAM" id="SignalP"/>
    </source>
</evidence>